<dbReference type="EMBL" id="JAXCGZ010013247">
    <property type="protein sequence ID" value="KAK7073146.1"/>
    <property type="molecule type" value="Genomic_DNA"/>
</dbReference>
<comment type="caution">
    <text evidence="4">The sequence shown here is derived from an EMBL/GenBank/DDBJ whole genome shotgun (WGS) entry which is preliminary data.</text>
</comment>
<dbReference type="InterPro" id="IPR029336">
    <property type="entry name" value="DUF4594"/>
</dbReference>
<feature type="compositionally biased region" description="Basic and acidic residues" evidence="3">
    <location>
        <begin position="1"/>
        <end position="39"/>
    </location>
</feature>
<keyword evidence="5" id="KW-1185">Reference proteome</keyword>
<proteinExistence type="predicted"/>
<dbReference type="PANTHER" id="PTHR15635:SF12">
    <property type="entry name" value="HABP4_PAI-RBP1 DOMAIN-CONTAINING PROTEIN"/>
    <property type="match status" value="1"/>
</dbReference>
<evidence type="ECO:0000256" key="3">
    <source>
        <dbReference type="SAM" id="MobiDB-lite"/>
    </source>
</evidence>
<gene>
    <name evidence="4" type="ORF">SK128_011363</name>
</gene>
<accession>A0AAN8ZYB8</accession>
<name>A0AAN8ZYB8_HALRR</name>
<feature type="compositionally biased region" description="Basic and acidic residues" evidence="3">
    <location>
        <begin position="106"/>
        <end position="123"/>
    </location>
</feature>
<feature type="compositionally biased region" description="Basic and acidic residues" evidence="3">
    <location>
        <begin position="160"/>
        <end position="173"/>
    </location>
</feature>
<evidence type="ECO:0000256" key="2">
    <source>
        <dbReference type="ARBA" id="ARBA00023054"/>
    </source>
</evidence>
<keyword evidence="1" id="KW-0597">Phosphoprotein</keyword>
<protein>
    <submittedName>
        <fullName evidence="4">Uncharacterized protein</fullName>
    </submittedName>
</protein>
<feature type="compositionally biased region" description="Basic and acidic residues" evidence="3">
    <location>
        <begin position="60"/>
        <end position="71"/>
    </location>
</feature>
<organism evidence="4 5">
    <name type="scientific">Halocaridina rubra</name>
    <name type="common">Hawaiian red shrimp</name>
    <dbReference type="NCBI Taxonomy" id="373956"/>
    <lineage>
        <taxon>Eukaryota</taxon>
        <taxon>Metazoa</taxon>
        <taxon>Ecdysozoa</taxon>
        <taxon>Arthropoda</taxon>
        <taxon>Crustacea</taxon>
        <taxon>Multicrustacea</taxon>
        <taxon>Malacostraca</taxon>
        <taxon>Eumalacostraca</taxon>
        <taxon>Eucarida</taxon>
        <taxon>Decapoda</taxon>
        <taxon>Pleocyemata</taxon>
        <taxon>Caridea</taxon>
        <taxon>Atyoidea</taxon>
        <taxon>Atyidae</taxon>
        <taxon>Halocaridina</taxon>
    </lineage>
</organism>
<feature type="compositionally biased region" description="Gly residues" evidence="3">
    <location>
        <begin position="268"/>
        <end position="280"/>
    </location>
</feature>
<feature type="region of interest" description="Disordered" evidence="3">
    <location>
        <begin position="1"/>
        <end position="438"/>
    </location>
</feature>
<evidence type="ECO:0000313" key="5">
    <source>
        <dbReference type="Proteomes" id="UP001381693"/>
    </source>
</evidence>
<dbReference type="Proteomes" id="UP001381693">
    <property type="component" value="Unassembled WGS sequence"/>
</dbReference>
<feature type="compositionally biased region" description="Basic residues" evidence="3">
    <location>
        <begin position="281"/>
        <end position="294"/>
    </location>
</feature>
<evidence type="ECO:0000313" key="4">
    <source>
        <dbReference type="EMBL" id="KAK7073146.1"/>
    </source>
</evidence>
<feature type="compositionally biased region" description="Basic and acidic residues" evidence="3">
    <location>
        <begin position="295"/>
        <end position="333"/>
    </location>
</feature>
<keyword evidence="2" id="KW-0175">Coiled coil</keyword>
<feature type="compositionally biased region" description="Basic and acidic residues" evidence="3">
    <location>
        <begin position="381"/>
        <end position="400"/>
    </location>
</feature>
<feature type="compositionally biased region" description="Basic and acidic residues" evidence="3">
    <location>
        <begin position="233"/>
        <end position="255"/>
    </location>
</feature>
<feature type="compositionally biased region" description="Basic and acidic residues" evidence="3">
    <location>
        <begin position="356"/>
        <end position="373"/>
    </location>
</feature>
<dbReference type="AlphaFoldDB" id="A0AAN8ZYB8"/>
<reference evidence="4 5" key="1">
    <citation type="submission" date="2023-11" db="EMBL/GenBank/DDBJ databases">
        <title>Halocaridina rubra genome assembly.</title>
        <authorList>
            <person name="Smith C."/>
        </authorList>
    </citation>
    <scope>NUCLEOTIDE SEQUENCE [LARGE SCALE GENOMIC DNA]</scope>
    <source>
        <strain evidence="4">EP-1</strain>
        <tissue evidence="4">Whole</tissue>
    </source>
</reference>
<evidence type="ECO:0000256" key="1">
    <source>
        <dbReference type="ARBA" id="ARBA00022553"/>
    </source>
</evidence>
<dbReference type="Pfam" id="PF15266">
    <property type="entry name" value="DUF4594"/>
    <property type="match status" value="1"/>
</dbReference>
<sequence length="438" mass="49925">MSREEKEKLLNEKMENIRKRNEELRKRHEEIEADKKNADKFSSTVTMDKVKPYVMKTPRPRTERSEKHREGNAQPPIPRPSDIMPSRQRLSEDDGPPPDPSYRFLSDPDRDGSERDRKRDGRGRNRGRHGSKGQHEKEGDNVEELEPSTDDSSFGGEHGGSNRKEQGKQDQHFNQKHGMGRGRGRRGGGFGRERTDWDGDHGISGEGMKMARDGQNNADKGKEKGNNFTFASRDIRYYPEDEDHQQKFGRYDKGQGRQNYSHWRHSEGGGGGGGGGGSPGHGKRNSGYRGKGRGRREYEKWKAEREAIDEARLTRGKTDGGSWRREWDHDKMNQGETVDCDINYDPRPARNKKKVAKFEKDKKPQDEQLKIDSESMPLDVDSEKMESPQHKPESSAKQDEAFVSDADNEVQEVIYIDDSSSDEPSKPPVDGEQTTVMD</sequence>
<dbReference type="PANTHER" id="PTHR15635">
    <property type="entry name" value="COILED-COIL DOMAIN CONTAINING PROTEIN 9"/>
    <property type="match status" value="1"/>
</dbReference>
<feature type="compositionally biased region" description="Basic and acidic residues" evidence="3">
    <location>
        <begin position="191"/>
        <end position="203"/>
    </location>
</feature>
<feature type="compositionally biased region" description="Basic residues" evidence="3">
    <location>
        <begin position="174"/>
        <end position="186"/>
    </location>
</feature>